<evidence type="ECO:0000313" key="3">
    <source>
        <dbReference type="EMBL" id="KRR25949.1"/>
    </source>
</evidence>
<feature type="region of interest" description="Disordered" evidence="1">
    <location>
        <begin position="69"/>
        <end position="90"/>
    </location>
</feature>
<evidence type="ECO:0000259" key="2">
    <source>
        <dbReference type="PROSITE" id="PS50943"/>
    </source>
</evidence>
<organism evidence="3 4">
    <name type="scientific">Bradyrhizobium retamae</name>
    <dbReference type="NCBI Taxonomy" id="1300035"/>
    <lineage>
        <taxon>Bacteria</taxon>
        <taxon>Pseudomonadati</taxon>
        <taxon>Pseudomonadota</taxon>
        <taxon>Alphaproteobacteria</taxon>
        <taxon>Hyphomicrobiales</taxon>
        <taxon>Nitrobacteraceae</taxon>
        <taxon>Bradyrhizobium</taxon>
    </lineage>
</organism>
<dbReference type="InterPro" id="IPR010982">
    <property type="entry name" value="Lambda_DNA-bd_dom_sf"/>
</dbReference>
<name>A0A0R3N7J0_9BRAD</name>
<dbReference type="PROSITE" id="PS50943">
    <property type="entry name" value="HTH_CROC1"/>
    <property type="match status" value="1"/>
</dbReference>
<gene>
    <name evidence="3" type="ORF">CQ13_23280</name>
</gene>
<dbReference type="Gene3D" id="1.10.260.40">
    <property type="entry name" value="lambda repressor-like DNA-binding domains"/>
    <property type="match status" value="1"/>
</dbReference>
<proteinExistence type="predicted"/>
<sequence>MNQVQFASELSIAKNTLNGYETGERPLPAEKAKRIRERFGISLDWLLYGDIGQPGYEVAVKLGPKPSIKADSKAASLQKTPARRRKAANR</sequence>
<feature type="compositionally biased region" description="Basic residues" evidence="1">
    <location>
        <begin position="81"/>
        <end position="90"/>
    </location>
</feature>
<dbReference type="CDD" id="cd00093">
    <property type="entry name" value="HTH_XRE"/>
    <property type="match status" value="1"/>
</dbReference>
<protein>
    <recommendedName>
        <fullName evidence="2">HTH cro/C1-type domain-containing protein</fullName>
    </recommendedName>
</protein>
<dbReference type="EMBL" id="LLYA01000135">
    <property type="protein sequence ID" value="KRR25949.1"/>
    <property type="molecule type" value="Genomic_DNA"/>
</dbReference>
<evidence type="ECO:0000313" key="4">
    <source>
        <dbReference type="Proteomes" id="UP000052023"/>
    </source>
</evidence>
<reference evidence="3 4" key="1">
    <citation type="submission" date="2014-03" db="EMBL/GenBank/DDBJ databases">
        <title>Bradyrhizobium valentinum sp. nov., isolated from effective nodules of Lupinus mariae-josephae, a lupine endemic of basic-lime soils in Eastern Spain.</title>
        <authorList>
            <person name="Duran D."/>
            <person name="Rey L."/>
            <person name="Navarro A."/>
            <person name="Busquets A."/>
            <person name="Imperial J."/>
            <person name="Ruiz-Argueso T."/>
        </authorList>
    </citation>
    <scope>NUCLEOTIDE SEQUENCE [LARGE SCALE GENOMIC DNA]</scope>
    <source>
        <strain evidence="3 4">Ro19</strain>
    </source>
</reference>
<dbReference type="InterPro" id="IPR001387">
    <property type="entry name" value="Cro/C1-type_HTH"/>
</dbReference>
<evidence type="ECO:0000256" key="1">
    <source>
        <dbReference type="SAM" id="MobiDB-lite"/>
    </source>
</evidence>
<dbReference type="AlphaFoldDB" id="A0A0R3N7J0"/>
<feature type="domain" description="HTH cro/C1-type" evidence="2">
    <location>
        <begin position="1"/>
        <end position="46"/>
    </location>
</feature>
<dbReference type="Proteomes" id="UP000052023">
    <property type="component" value="Unassembled WGS sequence"/>
</dbReference>
<dbReference type="SUPFAM" id="SSF47413">
    <property type="entry name" value="lambda repressor-like DNA-binding domains"/>
    <property type="match status" value="1"/>
</dbReference>
<comment type="caution">
    <text evidence="3">The sequence shown here is derived from an EMBL/GenBank/DDBJ whole genome shotgun (WGS) entry which is preliminary data.</text>
</comment>
<keyword evidence="4" id="KW-1185">Reference proteome</keyword>
<dbReference type="GO" id="GO:0003677">
    <property type="term" value="F:DNA binding"/>
    <property type="evidence" value="ECO:0007669"/>
    <property type="project" value="InterPro"/>
</dbReference>
<accession>A0A0R3N7J0</accession>
<dbReference type="Pfam" id="PF01381">
    <property type="entry name" value="HTH_3"/>
    <property type="match status" value="1"/>
</dbReference>